<dbReference type="EMBL" id="UFZA01000001">
    <property type="protein sequence ID" value="STE03298.1"/>
    <property type="molecule type" value="Genomic_DNA"/>
</dbReference>
<dbReference type="InterPro" id="IPR009057">
    <property type="entry name" value="Homeodomain-like_sf"/>
</dbReference>
<name>A0A2S8JJA7_ECOLX</name>
<dbReference type="PRINTS" id="PR00032">
    <property type="entry name" value="HTHARAC"/>
</dbReference>
<dbReference type="Gene3D" id="1.10.10.60">
    <property type="entry name" value="Homeodomain-like"/>
    <property type="match status" value="1"/>
</dbReference>
<accession>A0A236M3S0</accession>
<reference evidence="6 7" key="1">
    <citation type="submission" date="2018-06" db="EMBL/GenBank/DDBJ databases">
        <authorList>
            <consortium name="Pathogen Informatics"/>
            <person name="Doyle S."/>
        </authorList>
    </citation>
    <scope>NUCLEOTIDE SEQUENCE [LARGE SCALE GENOMIC DNA]</scope>
    <source>
        <strain evidence="6 7">NCTC10082</strain>
    </source>
</reference>
<reference evidence="5 8" key="2">
    <citation type="submission" date="2019-07" db="EMBL/GenBank/DDBJ databases">
        <authorList>
            <consortium name="GenomeTrakr network: Whole genome sequencing for foodborne pathogen traceback"/>
        </authorList>
    </citation>
    <scope>NUCLEOTIDE SEQUENCE [LARGE SCALE GENOMIC DNA]</scope>
    <source>
        <strain evidence="5 8">PSU-1859</strain>
    </source>
</reference>
<evidence type="ECO:0000256" key="3">
    <source>
        <dbReference type="ARBA" id="ARBA00023163"/>
    </source>
</evidence>
<evidence type="ECO:0000313" key="5">
    <source>
        <dbReference type="EMBL" id="EFB3615718.1"/>
    </source>
</evidence>
<dbReference type="GO" id="GO:0003700">
    <property type="term" value="F:DNA-binding transcription factor activity"/>
    <property type="evidence" value="ECO:0007669"/>
    <property type="project" value="InterPro"/>
</dbReference>
<evidence type="ECO:0000313" key="8">
    <source>
        <dbReference type="Proteomes" id="UP000543252"/>
    </source>
</evidence>
<protein>
    <submittedName>
        <fullName evidence="5">AraC family transcriptional regulator</fullName>
    </submittedName>
    <submittedName>
        <fullName evidence="6">Putative AraC-type regulatory protein encoded in prophage CP-933H</fullName>
    </submittedName>
</protein>
<sequence>MNEACSVIFVHSPFVVLFEGKVLSLESGSALLVRGGAGPLLPFSECFRRISLSESTISRYLLRSGVKQDVVLVRKMPRYLCMSFPRPELMGILIDYLYEEKIHTDNLAEMLSFSCLAFFSSDKMFSSFMTACISTISGRLGALFHTDIAANWTLRDVSSRLCMSESLLKKRLKEEGTCFSELLLTERMRMAAMLLHQYSCAINRIAVQCGYNNTSYFISVFRRYFGVTPEGYRMAAFSEMSSGSAQE</sequence>
<evidence type="ECO:0000256" key="1">
    <source>
        <dbReference type="ARBA" id="ARBA00023015"/>
    </source>
</evidence>
<evidence type="ECO:0000256" key="2">
    <source>
        <dbReference type="ARBA" id="ARBA00023125"/>
    </source>
</evidence>
<dbReference type="SMART" id="SM00342">
    <property type="entry name" value="HTH_ARAC"/>
    <property type="match status" value="1"/>
</dbReference>
<dbReference type="InterPro" id="IPR020449">
    <property type="entry name" value="Tscrpt_reg_AraC-type_HTH"/>
</dbReference>
<dbReference type="PANTHER" id="PTHR43280:SF33">
    <property type="entry name" value="HTH-TYPE TRANSCRIPTIONAL REGULATOR APPY-RELATED"/>
    <property type="match status" value="1"/>
</dbReference>
<feature type="domain" description="HTH araC/xylS-type" evidence="4">
    <location>
        <begin position="138"/>
        <end position="235"/>
    </location>
</feature>
<evidence type="ECO:0000313" key="7">
    <source>
        <dbReference type="Proteomes" id="UP000255164"/>
    </source>
</evidence>
<organism evidence="5 8">
    <name type="scientific">Escherichia coli</name>
    <dbReference type="NCBI Taxonomy" id="562"/>
    <lineage>
        <taxon>Bacteria</taxon>
        <taxon>Pseudomonadati</taxon>
        <taxon>Pseudomonadota</taxon>
        <taxon>Gammaproteobacteria</taxon>
        <taxon>Enterobacterales</taxon>
        <taxon>Enterobacteriaceae</taxon>
        <taxon>Escherichia</taxon>
    </lineage>
</organism>
<dbReference type="GO" id="GO:0043565">
    <property type="term" value="F:sequence-specific DNA binding"/>
    <property type="evidence" value="ECO:0007669"/>
    <property type="project" value="InterPro"/>
</dbReference>
<dbReference type="Proteomes" id="UP000255164">
    <property type="component" value="Unassembled WGS sequence"/>
</dbReference>
<dbReference type="PROSITE" id="PS00041">
    <property type="entry name" value="HTH_ARAC_FAMILY_1"/>
    <property type="match status" value="1"/>
</dbReference>
<proteinExistence type="predicted"/>
<keyword evidence="3" id="KW-0804">Transcription</keyword>
<dbReference type="InterPro" id="IPR018060">
    <property type="entry name" value="HTH_AraC"/>
</dbReference>
<dbReference type="EMBL" id="AASFMQ010000014">
    <property type="protein sequence ID" value="EFB3615718.1"/>
    <property type="molecule type" value="Genomic_DNA"/>
</dbReference>
<evidence type="ECO:0000313" key="6">
    <source>
        <dbReference type="EMBL" id="STE03298.1"/>
    </source>
</evidence>
<dbReference type="InterPro" id="IPR018062">
    <property type="entry name" value="HTH_AraC-typ_CS"/>
</dbReference>
<keyword evidence="1" id="KW-0805">Transcription regulation</keyword>
<dbReference type="Proteomes" id="UP000543252">
    <property type="component" value="Unassembled WGS sequence"/>
</dbReference>
<dbReference type="Pfam" id="PF12833">
    <property type="entry name" value="HTH_18"/>
    <property type="match status" value="1"/>
</dbReference>
<dbReference type="RefSeq" id="WP_032084456.1">
    <property type="nucleotide sequence ID" value="NZ_BGFR01000045.1"/>
</dbReference>
<accession>A0A2S8JJA7</accession>
<dbReference type="SUPFAM" id="SSF46689">
    <property type="entry name" value="Homeodomain-like"/>
    <property type="match status" value="1"/>
</dbReference>
<gene>
    <name evidence="6" type="primary">gadW_2</name>
    <name evidence="5" type="ORF">FPS11_12375</name>
    <name evidence="6" type="ORF">NCTC10082_01634</name>
</gene>
<keyword evidence="2" id="KW-0238">DNA-binding</keyword>
<evidence type="ECO:0000259" key="4">
    <source>
        <dbReference type="PROSITE" id="PS01124"/>
    </source>
</evidence>
<dbReference type="PROSITE" id="PS01124">
    <property type="entry name" value="HTH_ARAC_FAMILY_2"/>
    <property type="match status" value="1"/>
</dbReference>
<dbReference type="AlphaFoldDB" id="A0A2S8JJA7"/>
<dbReference type="PANTHER" id="PTHR43280">
    <property type="entry name" value="ARAC-FAMILY TRANSCRIPTIONAL REGULATOR"/>
    <property type="match status" value="1"/>
</dbReference>